<dbReference type="InterPro" id="IPR003593">
    <property type="entry name" value="AAA+_ATPase"/>
</dbReference>
<keyword evidence="4" id="KW-1185">Reference proteome</keyword>
<dbReference type="OrthoDB" id="9813147at2"/>
<dbReference type="SUPFAM" id="SSF54211">
    <property type="entry name" value="Ribosomal protein S5 domain 2-like"/>
    <property type="match status" value="1"/>
</dbReference>
<dbReference type="InterPro" id="IPR014721">
    <property type="entry name" value="Ribsml_uS5_D2-typ_fold_subgr"/>
</dbReference>
<dbReference type="Gene3D" id="3.40.50.300">
    <property type="entry name" value="P-loop containing nucleotide triphosphate hydrolases"/>
    <property type="match status" value="1"/>
</dbReference>
<dbReference type="EMBL" id="CP033897">
    <property type="protein sequence ID" value="AZA11687.1"/>
    <property type="molecule type" value="Genomic_DNA"/>
</dbReference>
<dbReference type="SUPFAM" id="SSF52540">
    <property type="entry name" value="P-loop containing nucleoside triphosphate hydrolases"/>
    <property type="match status" value="1"/>
</dbReference>
<dbReference type="AlphaFoldDB" id="A0A3G6J141"/>
<name>A0A3G6J141_9CORY</name>
<dbReference type="PANTHER" id="PTHR32039:SF7">
    <property type="entry name" value="COMPETENCE PROTEIN COMM"/>
    <property type="match status" value="1"/>
</dbReference>
<sequence>MALANTLSAVVLGVGARVVNVEANIGPGLPGTYIVGLGDAAVTEARDRLKTAAQNARLGWPKTKVMINLSPASLRKHGTMMDLAMCMAVLAAQDSAMDIAHVMFLGEVGLDGRITAVPGVVPAILAGAREGLGLAVVPEANAPEAASAAPSGFTVLSARHILDVVQWAAGQVELPAASSNGPRIRRASSISNEPDMRDVIGQPEAKRAAEVAAAGGHHFMILGPPGSGKSMIARRFAGILPDLDEDARRECQSIASVTASDWHRIPFVAPHHSVSKAALIGGGSGRPTPGAVTKAHHGVLFLDEVSEIPAPVLDALRIPLDQGKVELIRADGNTTFPARFQLVLAANACRCGAAESSDCQCSARQRASYLHNLSGPLWDRIDILVHTHPKGKLHDDAGESSNTIADRVAEARCRTQHRLAQMGIAVSSNAAVPAGRLRRELPATPDAMALLESYLAVGALSQRAVDKTLRLGWSIADLAAAQQPNIDHIAQALEYCGNAKGVLV</sequence>
<dbReference type="InterPro" id="IPR045006">
    <property type="entry name" value="CHLI-like"/>
</dbReference>
<dbReference type="Proteomes" id="UP000271587">
    <property type="component" value="Chromosome"/>
</dbReference>
<evidence type="ECO:0000259" key="2">
    <source>
        <dbReference type="SMART" id="SM00382"/>
    </source>
</evidence>
<accession>A0A3G6J141</accession>
<dbReference type="InterPro" id="IPR025158">
    <property type="entry name" value="Mg_chelat-rel_C"/>
</dbReference>
<dbReference type="InterPro" id="IPR000523">
    <property type="entry name" value="Mg_chelatse_chII-like_cat_dom"/>
</dbReference>
<gene>
    <name evidence="3" type="primary">comM</name>
    <name evidence="3" type="ORF">CGERO_06935</name>
</gene>
<feature type="domain" description="AAA+ ATPase" evidence="2">
    <location>
        <begin position="215"/>
        <end position="392"/>
    </location>
</feature>
<organism evidence="3 4">
    <name type="scientific">Corynebacterium gerontici</name>
    <dbReference type="NCBI Taxonomy" id="2079234"/>
    <lineage>
        <taxon>Bacteria</taxon>
        <taxon>Bacillati</taxon>
        <taxon>Actinomycetota</taxon>
        <taxon>Actinomycetes</taxon>
        <taxon>Mycobacteriales</taxon>
        <taxon>Corynebacteriaceae</taxon>
        <taxon>Corynebacterium</taxon>
    </lineage>
</organism>
<dbReference type="Gene3D" id="3.30.230.10">
    <property type="match status" value="1"/>
</dbReference>
<dbReference type="NCBIfam" id="TIGR00368">
    <property type="entry name" value="YifB family Mg chelatase-like AAA ATPase"/>
    <property type="match status" value="1"/>
</dbReference>
<proteinExistence type="inferred from homology"/>
<dbReference type="Pfam" id="PF13335">
    <property type="entry name" value="Mg_chelatase_C"/>
    <property type="match status" value="1"/>
</dbReference>
<dbReference type="PANTHER" id="PTHR32039">
    <property type="entry name" value="MAGNESIUM-CHELATASE SUBUNIT CHLI"/>
    <property type="match status" value="1"/>
</dbReference>
<dbReference type="Pfam" id="PF01078">
    <property type="entry name" value="Mg_chelatase"/>
    <property type="match status" value="1"/>
</dbReference>
<dbReference type="InterPro" id="IPR004482">
    <property type="entry name" value="Mg_chelat-rel"/>
</dbReference>
<dbReference type="SMART" id="SM00382">
    <property type="entry name" value="AAA"/>
    <property type="match status" value="1"/>
</dbReference>
<evidence type="ECO:0000313" key="3">
    <source>
        <dbReference type="EMBL" id="AZA11687.1"/>
    </source>
</evidence>
<evidence type="ECO:0000256" key="1">
    <source>
        <dbReference type="ARBA" id="ARBA00006354"/>
    </source>
</evidence>
<dbReference type="InterPro" id="IPR020568">
    <property type="entry name" value="Ribosomal_Su5_D2-typ_SF"/>
</dbReference>
<dbReference type="InterPro" id="IPR027417">
    <property type="entry name" value="P-loop_NTPase"/>
</dbReference>
<dbReference type="CDD" id="cd00009">
    <property type="entry name" value="AAA"/>
    <property type="match status" value="1"/>
</dbReference>
<dbReference type="KEGG" id="cgk:CGERO_06935"/>
<protein>
    <submittedName>
        <fullName evidence="3">Competence protein ComM</fullName>
    </submittedName>
</protein>
<comment type="similarity">
    <text evidence="1">Belongs to the Mg-chelatase subunits D/I family. ComM subfamily.</text>
</comment>
<evidence type="ECO:0000313" key="4">
    <source>
        <dbReference type="Proteomes" id="UP000271587"/>
    </source>
</evidence>
<dbReference type="Pfam" id="PF13541">
    <property type="entry name" value="ChlI"/>
    <property type="match status" value="1"/>
</dbReference>
<dbReference type="RefSeq" id="WP_123934477.1">
    <property type="nucleotide sequence ID" value="NZ_CP033897.1"/>
</dbReference>
<dbReference type="GO" id="GO:0005524">
    <property type="term" value="F:ATP binding"/>
    <property type="evidence" value="ECO:0007669"/>
    <property type="project" value="InterPro"/>
</dbReference>
<reference evidence="3 4" key="1">
    <citation type="submission" date="2018-11" db="EMBL/GenBank/DDBJ databases">
        <authorList>
            <person name="Kleinhagauer T."/>
            <person name="Glaeser S.P."/>
            <person name="Spergser J."/>
            <person name="Ruckert C."/>
            <person name="Kaempfer P."/>
            <person name="Busse H.-J."/>
        </authorList>
    </citation>
    <scope>NUCLEOTIDE SEQUENCE [LARGE SCALE GENOMIC DNA]</scope>
    <source>
        <strain evidence="3 4">W8</strain>
    </source>
</reference>